<dbReference type="AlphaFoldDB" id="A0A0W0TFI6"/>
<feature type="domain" description="Mur ligase central" evidence="14">
    <location>
        <begin position="103"/>
        <end position="287"/>
    </location>
</feature>
<dbReference type="InterPro" id="IPR035911">
    <property type="entry name" value="MurE/MurF_N"/>
</dbReference>
<dbReference type="UniPathway" id="UPA00219"/>
<evidence type="ECO:0000259" key="13">
    <source>
        <dbReference type="Pfam" id="PF02875"/>
    </source>
</evidence>
<proteinExistence type="inferred from homology"/>
<keyword evidence="9 10" id="KW-0961">Cell wall biogenesis/degradation</keyword>
<dbReference type="Pfam" id="PF01225">
    <property type="entry name" value="Mur_ligase"/>
    <property type="match status" value="1"/>
</dbReference>
<dbReference type="InterPro" id="IPR036565">
    <property type="entry name" value="Mur-like_cat_sf"/>
</dbReference>
<sequence>MNLKTIAELLGCAPAPDIEINGIAIDSRVLKPGELFIALRGDRFDGHDFITEAASKGAVAIVCEQACPGISTLQCVVPSSLDALAKLAASHRRRIDCQVIALTGSNGKTTVKEMIAAILPQPSLATRGNRNNHIGAPLTALELKPEHRYAVFELGANHPKEIAHTVAVVQPQVALINNIAPAHIEGFGSIDGVARAKGEIYEGLPPGGTAVVNDDDDYAHFWDGLLSSKKVLRFSLHKPVDAHARDIVFDERGCARFTLVLPAGDSPIHLQVPGEHTIRNALAAALCCFAAGIDLATIARGLNQFKGVAGRMTYLHGHNDALIIDDTYNANLRSVLTAVDVLSKRQGRRILVLGDMGELGAWTQQHHEEIGRAAQSKGIDLLMTCGKHSEFSSKAFGKPACHYQTQDDLARDLLPHLNKDTTVLVKGSRSAAMEKIVHRLVG</sequence>
<dbReference type="Gene3D" id="3.90.190.20">
    <property type="entry name" value="Mur ligase, C-terminal domain"/>
    <property type="match status" value="1"/>
</dbReference>
<keyword evidence="4 10" id="KW-0547">Nucleotide-binding</keyword>
<dbReference type="EC" id="6.3.2.10" evidence="10 11"/>
<evidence type="ECO:0000256" key="10">
    <source>
        <dbReference type="HAMAP-Rule" id="MF_02019"/>
    </source>
</evidence>
<dbReference type="PATRIC" id="fig|448.7.peg.2630"/>
<dbReference type="GO" id="GO:0071555">
    <property type="term" value="P:cell wall organization"/>
    <property type="evidence" value="ECO:0007669"/>
    <property type="project" value="UniProtKB-KW"/>
</dbReference>
<evidence type="ECO:0000256" key="6">
    <source>
        <dbReference type="ARBA" id="ARBA00022960"/>
    </source>
</evidence>
<dbReference type="InterPro" id="IPR036615">
    <property type="entry name" value="Mur_ligase_C_dom_sf"/>
</dbReference>
<keyword evidence="1 10" id="KW-0963">Cytoplasm</keyword>
<dbReference type="Gene3D" id="3.40.1190.10">
    <property type="entry name" value="Mur-like, catalytic domain"/>
    <property type="match status" value="1"/>
</dbReference>
<comment type="similarity">
    <text evidence="10">Belongs to the MurCDEF family. MurF subfamily.</text>
</comment>
<evidence type="ECO:0000313" key="15">
    <source>
        <dbReference type="EMBL" id="KTC94338.1"/>
    </source>
</evidence>
<dbReference type="SUPFAM" id="SSF63418">
    <property type="entry name" value="MurE/MurF N-terminal domain"/>
    <property type="match status" value="1"/>
</dbReference>
<comment type="subcellular location">
    <subcellularLocation>
        <location evidence="10 11">Cytoplasm</location>
    </subcellularLocation>
</comment>
<dbReference type="GO" id="GO:0051301">
    <property type="term" value="P:cell division"/>
    <property type="evidence" value="ECO:0007669"/>
    <property type="project" value="UniProtKB-KW"/>
</dbReference>
<feature type="domain" description="Mur ligase C-terminal" evidence="13">
    <location>
        <begin position="310"/>
        <end position="429"/>
    </location>
</feature>
<dbReference type="InterPro" id="IPR013221">
    <property type="entry name" value="Mur_ligase_cen"/>
</dbReference>
<protein>
    <recommendedName>
        <fullName evidence="10 11">UDP-N-acetylmuramoyl-tripeptide--D-alanyl-D-alanine ligase</fullName>
        <ecNumber evidence="10 11">6.3.2.10</ecNumber>
    </recommendedName>
    <alternativeName>
        <fullName evidence="10">D-alanyl-D-alanine-adding enzyme</fullName>
    </alternativeName>
</protein>
<dbReference type="RefSeq" id="WP_058527597.1">
    <property type="nucleotide sequence ID" value="NZ_CAAAHY010000003.1"/>
</dbReference>
<dbReference type="SUPFAM" id="SSF53244">
    <property type="entry name" value="MurD-like peptide ligases, peptide-binding domain"/>
    <property type="match status" value="1"/>
</dbReference>
<dbReference type="OrthoDB" id="9801978at2"/>
<dbReference type="GO" id="GO:0005737">
    <property type="term" value="C:cytoplasm"/>
    <property type="evidence" value="ECO:0007669"/>
    <property type="project" value="UniProtKB-SubCell"/>
</dbReference>
<evidence type="ECO:0000259" key="14">
    <source>
        <dbReference type="Pfam" id="PF08245"/>
    </source>
</evidence>
<evidence type="ECO:0000259" key="12">
    <source>
        <dbReference type="Pfam" id="PF01225"/>
    </source>
</evidence>
<keyword evidence="8 10" id="KW-0131">Cell cycle</keyword>
<evidence type="ECO:0000256" key="7">
    <source>
        <dbReference type="ARBA" id="ARBA00022984"/>
    </source>
</evidence>
<evidence type="ECO:0000256" key="4">
    <source>
        <dbReference type="ARBA" id="ARBA00022741"/>
    </source>
</evidence>
<evidence type="ECO:0000256" key="9">
    <source>
        <dbReference type="ARBA" id="ARBA00023316"/>
    </source>
</evidence>
<evidence type="ECO:0000256" key="2">
    <source>
        <dbReference type="ARBA" id="ARBA00022598"/>
    </source>
</evidence>
<keyword evidence="5 10" id="KW-0067">ATP-binding</keyword>
<dbReference type="EMBL" id="LNYA01000034">
    <property type="protein sequence ID" value="KTC94338.1"/>
    <property type="molecule type" value="Genomic_DNA"/>
</dbReference>
<dbReference type="InterPro" id="IPR005863">
    <property type="entry name" value="UDP-N-AcMur_synth"/>
</dbReference>
<evidence type="ECO:0000256" key="8">
    <source>
        <dbReference type="ARBA" id="ARBA00023306"/>
    </source>
</evidence>
<accession>A0A0W0TFI6</accession>
<keyword evidence="6 10" id="KW-0133">Cell shape</keyword>
<dbReference type="SUPFAM" id="SSF53623">
    <property type="entry name" value="MurD-like peptide ligases, catalytic domain"/>
    <property type="match status" value="1"/>
</dbReference>
<dbReference type="Gene3D" id="3.40.1390.10">
    <property type="entry name" value="MurE/MurF, N-terminal domain"/>
    <property type="match status" value="1"/>
</dbReference>
<reference evidence="15 16" key="1">
    <citation type="submission" date="2015-11" db="EMBL/GenBank/DDBJ databases">
        <title>Genomic analysis of 38 Legionella species identifies large and diverse effector repertoires.</title>
        <authorList>
            <person name="Burstein D."/>
            <person name="Amaro F."/>
            <person name="Zusman T."/>
            <person name="Lifshitz Z."/>
            <person name="Cohen O."/>
            <person name="Gilbert J.A."/>
            <person name="Pupko T."/>
            <person name="Shuman H.A."/>
            <person name="Segal G."/>
        </authorList>
    </citation>
    <scope>NUCLEOTIDE SEQUENCE [LARGE SCALE GENOMIC DNA]</scope>
    <source>
        <strain evidence="15 16">SE-32A-C8</strain>
    </source>
</reference>
<dbReference type="GO" id="GO:0008360">
    <property type="term" value="P:regulation of cell shape"/>
    <property type="evidence" value="ECO:0007669"/>
    <property type="project" value="UniProtKB-KW"/>
</dbReference>
<evidence type="ECO:0000256" key="1">
    <source>
        <dbReference type="ARBA" id="ARBA00022490"/>
    </source>
</evidence>
<dbReference type="Pfam" id="PF08245">
    <property type="entry name" value="Mur_ligase_M"/>
    <property type="match status" value="1"/>
</dbReference>
<keyword evidence="7 10" id="KW-0573">Peptidoglycan synthesis</keyword>
<keyword evidence="16" id="KW-1185">Reference proteome</keyword>
<comment type="function">
    <text evidence="10 11">Involved in cell wall formation. Catalyzes the final step in the synthesis of UDP-N-acetylmuramoyl-pentapeptide, the precursor of murein.</text>
</comment>
<dbReference type="GO" id="GO:0005524">
    <property type="term" value="F:ATP binding"/>
    <property type="evidence" value="ECO:0007669"/>
    <property type="project" value="UniProtKB-UniRule"/>
</dbReference>
<keyword evidence="2 10" id="KW-0436">Ligase</keyword>
<evidence type="ECO:0000256" key="5">
    <source>
        <dbReference type="ARBA" id="ARBA00022840"/>
    </source>
</evidence>
<comment type="catalytic activity">
    <reaction evidence="10 11">
        <text>D-alanyl-D-alanine + UDP-N-acetyl-alpha-D-muramoyl-L-alanyl-gamma-D-glutamyl-meso-2,6-diaminopimelate + ATP = UDP-N-acetyl-alpha-D-muramoyl-L-alanyl-gamma-D-glutamyl-meso-2,6-diaminopimeloyl-D-alanyl-D-alanine + ADP + phosphate + H(+)</text>
        <dbReference type="Rhea" id="RHEA:28374"/>
        <dbReference type="ChEBI" id="CHEBI:15378"/>
        <dbReference type="ChEBI" id="CHEBI:30616"/>
        <dbReference type="ChEBI" id="CHEBI:43474"/>
        <dbReference type="ChEBI" id="CHEBI:57822"/>
        <dbReference type="ChEBI" id="CHEBI:61386"/>
        <dbReference type="ChEBI" id="CHEBI:83905"/>
        <dbReference type="ChEBI" id="CHEBI:456216"/>
        <dbReference type="EC" id="6.3.2.10"/>
    </reaction>
</comment>
<dbReference type="InterPro" id="IPR051046">
    <property type="entry name" value="MurCDEF_CellWall_CoF430Synth"/>
</dbReference>
<comment type="caution">
    <text evidence="15">The sequence shown here is derived from an EMBL/GenBank/DDBJ whole genome shotgun (WGS) entry which is preliminary data.</text>
</comment>
<dbReference type="GO" id="GO:0047480">
    <property type="term" value="F:UDP-N-acetylmuramoyl-tripeptide-D-alanyl-D-alanine ligase activity"/>
    <property type="evidence" value="ECO:0007669"/>
    <property type="project" value="UniProtKB-UniRule"/>
</dbReference>
<feature type="binding site" evidence="10">
    <location>
        <begin position="104"/>
        <end position="110"/>
    </location>
    <ligand>
        <name>ATP</name>
        <dbReference type="ChEBI" id="CHEBI:30616"/>
    </ligand>
</feature>
<evidence type="ECO:0000313" key="16">
    <source>
        <dbReference type="Proteomes" id="UP000054773"/>
    </source>
</evidence>
<dbReference type="NCBIfam" id="TIGR01143">
    <property type="entry name" value="murF"/>
    <property type="match status" value="1"/>
</dbReference>
<name>A0A0W0TFI6_LEGER</name>
<evidence type="ECO:0000256" key="11">
    <source>
        <dbReference type="RuleBase" id="RU004136"/>
    </source>
</evidence>
<dbReference type="Pfam" id="PF02875">
    <property type="entry name" value="Mur_ligase_C"/>
    <property type="match status" value="1"/>
</dbReference>
<dbReference type="InterPro" id="IPR000713">
    <property type="entry name" value="Mur_ligase_N"/>
</dbReference>
<dbReference type="HAMAP" id="MF_02019">
    <property type="entry name" value="MurF"/>
    <property type="match status" value="1"/>
</dbReference>
<feature type="domain" description="Mur ligase N-terminal catalytic" evidence="12">
    <location>
        <begin position="19"/>
        <end position="89"/>
    </location>
</feature>
<gene>
    <name evidence="10" type="primary">murF</name>
    <name evidence="15" type="ORF">Lery_2505</name>
</gene>
<dbReference type="PANTHER" id="PTHR43024">
    <property type="entry name" value="UDP-N-ACETYLMURAMOYL-TRIPEPTIDE--D-ALANYL-D-ALANINE LIGASE"/>
    <property type="match status" value="1"/>
</dbReference>
<comment type="pathway">
    <text evidence="10 11">Cell wall biogenesis; peptidoglycan biosynthesis.</text>
</comment>
<dbReference type="STRING" id="448.Lery_2505"/>
<evidence type="ECO:0000256" key="3">
    <source>
        <dbReference type="ARBA" id="ARBA00022618"/>
    </source>
</evidence>
<dbReference type="GO" id="GO:0008766">
    <property type="term" value="F:UDP-N-acetylmuramoylalanyl-D-glutamyl-2,6-diaminopimelate-D-alanyl-D-alanine ligase activity"/>
    <property type="evidence" value="ECO:0007669"/>
    <property type="project" value="RHEA"/>
</dbReference>
<dbReference type="PANTHER" id="PTHR43024:SF1">
    <property type="entry name" value="UDP-N-ACETYLMURAMOYL-TRIPEPTIDE--D-ALANYL-D-ALANINE LIGASE"/>
    <property type="match status" value="1"/>
</dbReference>
<keyword evidence="3 10" id="KW-0132">Cell division</keyword>
<dbReference type="Proteomes" id="UP000054773">
    <property type="component" value="Unassembled WGS sequence"/>
</dbReference>
<dbReference type="GO" id="GO:0009252">
    <property type="term" value="P:peptidoglycan biosynthetic process"/>
    <property type="evidence" value="ECO:0007669"/>
    <property type="project" value="UniProtKB-UniRule"/>
</dbReference>
<organism evidence="15 16">
    <name type="scientific">Legionella erythra</name>
    <dbReference type="NCBI Taxonomy" id="448"/>
    <lineage>
        <taxon>Bacteria</taxon>
        <taxon>Pseudomonadati</taxon>
        <taxon>Pseudomonadota</taxon>
        <taxon>Gammaproteobacteria</taxon>
        <taxon>Legionellales</taxon>
        <taxon>Legionellaceae</taxon>
        <taxon>Legionella</taxon>
    </lineage>
</organism>
<dbReference type="InterPro" id="IPR004101">
    <property type="entry name" value="Mur_ligase_C"/>
</dbReference>